<accession>A0AB39UVH2</accession>
<dbReference type="GO" id="GO:0051539">
    <property type="term" value="F:4 iron, 4 sulfur cluster binding"/>
    <property type="evidence" value="ECO:0007669"/>
    <property type="project" value="UniProtKB-KW"/>
</dbReference>
<reference evidence="6" key="1">
    <citation type="submission" date="2024-05" db="EMBL/GenBank/DDBJ databases">
        <title>Genome sequencing of novel strain.</title>
        <authorList>
            <person name="Ganbat D."/>
            <person name="Ganbat S."/>
            <person name="Lee S.-J."/>
        </authorList>
    </citation>
    <scope>NUCLEOTIDE SEQUENCE</scope>
    <source>
        <strain evidence="6">SMD15-11</strain>
    </source>
</reference>
<evidence type="ECO:0000259" key="5">
    <source>
        <dbReference type="PROSITE" id="PS51379"/>
    </source>
</evidence>
<organism evidence="6">
    <name type="scientific">Thermohahella caldifontis</name>
    <dbReference type="NCBI Taxonomy" id="3142973"/>
    <lineage>
        <taxon>Bacteria</taxon>
        <taxon>Pseudomonadati</taxon>
        <taxon>Pseudomonadota</taxon>
        <taxon>Gammaproteobacteria</taxon>
        <taxon>Oceanospirillales</taxon>
        <taxon>Hahellaceae</taxon>
        <taxon>Thermohahella</taxon>
    </lineage>
</organism>
<gene>
    <name evidence="6" type="ORF">AAIA72_14425</name>
</gene>
<protein>
    <submittedName>
        <fullName evidence="6">4Fe-4S binding protein</fullName>
    </submittedName>
</protein>
<evidence type="ECO:0000256" key="4">
    <source>
        <dbReference type="ARBA" id="ARBA00023014"/>
    </source>
</evidence>
<dbReference type="Pfam" id="PF00037">
    <property type="entry name" value="Fer4"/>
    <property type="match status" value="1"/>
</dbReference>
<dbReference type="Gene3D" id="3.30.70.20">
    <property type="match status" value="3"/>
</dbReference>
<keyword evidence="3" id="KW-0408">Iron</keyword>
<dbReference type="InterPro" id="IPR017896">
    <property type="entry name" value="4Fe4S_Fe-S-bd"/>
</dbReference>
<evidence type="ECO:0000256" key="2">
    <source>
        <dbReference type="ARBA" id="ARBA00022723"/>
    </source>
</evidence>
<dbReference type="InterPro" id="IPR017900">
    <property type="entry name" value="4Fe4S_Fe_S_CS"/>
</dbReference>
<sequence length="504" mass="54232">MSALEVALTPLKMLQLDNAGHALVLGANRLAPGVADALKAAGLKLVAAGASPSEQDAACFRDRIPAAPDRIEGWLGHFSTRLRLRDQDEDLGVFSGRSDNHWDWIIDARPAGAFATEMAPPGYLHLPDGTLTEAARAQLALAGEKQVSIPRHVQHRPERCAHFNLGHEGCTRCLEVCPAGALRSEDGMIQVQPELCHGCGTCVMACPTGAIRYDYPSLQGVLTAALDALHERGTDAAGTVRIASVPVPETPGVLDVQLPSVISFGAELWLSLLAMGWARVHLVTQGVPASTRALIRDEVAHWNSILDVPRLVVTDVYEANDEPVIPAQVTPLPSSFRTWKTDKARLLGDALARLIPADEGFLARPQGFPLGRVVINPEACTQCLGCVQLCPVDALSANDAEDRLEFSTLRCAQCGICASGCPEQAIRIEPGLELAPERRTQPVVLFEVEKARCRGCGAPIMSRRVLDSVRARLASDPKVNLDVLDLCQECRVNHLFGFPLGDKD</sequence>
<keyword evidence="1" id="KW-0004">4Fe-4S</keyword>
<feature type="domain" description="4Fe-4S ferredoxin-type" evidence="5">
    <location>
        <begin position="371"/>
        <end position="400"/>
    </location>
</feature>
<feature type="domain" description="4Fe-4S ferredoxin-type" evidence="5">
    <location>
        <begin position="187"/>
        <end position="216"/>
    </location>
</feature>
<dbReference type="KEGG" id="tcd:AAIA72_14425"/>
<dbReference type="RefSeq" id="WP_369600997.1">
    <property type="nucleotide sequence ID" value="NZ_CP154858.1"/>
</dbReference>
<dbReference type="SUPFAM" id="SSF54862">
    <property type="entry name" value="4Fe-4S ferredoxins"/>
    <property type="match status" value="2"/>
</dbReference>
<dbReference type="PROSITE" id="PS00198">
    <property type="entry name" value="4FE4S_FER_1"/>
    <property type="match status" value="3"/>
</dbReference>
<dbReference type="EMBL" id="CP154858">
    <property type="protein sequence ID" value="XDT71976.1"/>
    <property type="molecule type" value="Genomic_DNA"/>
</dbReference>
<dbReference type="InterPro" id="IPR050572">
    <property type="entry name" value="Fe-S_Ferredoxin"/>
</dbReference>
<evidence type="ECO:0000313" key="6">
    <source>
        <dbReference type="EMBL" id="XDT71976.1"/>
    </source>
</evidence>
<dbReference type="PROSITE" id="PS51379">
    <property type="entry name" value="4FE4S_FER_2"/>
    <property type="match status" value="3"/>
</dbReference>
<evidence type="ECO:0000256" key="1">
    <source>
        <dbReference type="ARBA" id="ARBA00022485"/>
    </source>
</evidence>
<feature type="domain" description="4Fe-4S ferredoxin-type" evidence="5">
    <location>
        <begin position="402"/>
        <end position="431"/>
    </location>
</feature>
<dbReference type="PANTHER" id="PTHR43687">
    <property type="entry name" value="ADENYLYLSULFATE REDUCTASE, BETA SUBUNIT"/>
    <property type="match status" value="1"/>
</dbReference>
<evidence type="ECO:0000256" key="3">
    <source>
        <dbReference type="ARBA" id="ARBA00023004"/>
    </source>
</evidence>
<dbReference type="GO" id="GO:0046872">
    <property type="term" value="F:metal ion binding"/>
    <property type="evidence" value="ECO:0007669"/>
    <property type="project" value="UniProtKB-KW"/>
</dbReference>
<dbReference type="Pfam" id="PF13237">
    <property type="entry name" value="Fer4_10"/>
    <property type="match status" value="1"/>
</dbReference>
<dbReference type="PANTHER" id="PTHR43687:SF4">
    <property type="entry name" value="BLR5484 PROTEIN"/>
    <property type="match status" value="1"/>
</dbReference>
<keyword evidence="2" id="KW-0479">Metal-binding</keyword>
<name>A0AB39UVH2_9GAMM</name>
<proteinExistence type="predicted"/>
<keyword evidence="4" id="KW-0411">Iron-sulfur</keyword>
<dbReference type="AlphaFoldDB" id="A0AB39UVH2"/>